<reference evidence="1 2" key="1">
    <citation type="submission" date="2023-10" db="EMBL/GenBank/DDBJ databases">
        <title>Draft genome sequence of Xylaria bambusicola isolate GMP-LS, the root and basal stem rot pathogen of sugarcane in Indonesia.</title>
        <authorList>
            <person name="Selvaraj P."/>
            <person name="Muralishankar V."/>
            <person name="Muruganantham S."/>
            <person name="Sp S."/>
            <person name="Haryani S."/>
            <person name="Lau K.J.X."/>
            <person name="Naqvi N.I."/>
        </authorList>
    </citation>
    <scope>NUCLEOTIDE SEQUENCE [LARGE SCALE GENOMIC DNA]</scope>
    <source>
        <strain evidence="1">GMP-LS</strain>
    </source>
</reference>
<sequence length="134" mass="14748">MAAKDDVMIKKSRSGSEKTVSRFVEPIVFGCSTRFHVSMVICANRQSSSTMAPFTTPPAGGIVLAVSFFSTRRLSIFVTSARLIRMSATYIALSSATQFGEASAFRLARTMLLAPCSSKRRHILWPKSRVIPNR</sequence>
<evidence type="ECO:0000313" key="2">
    <source>
        <dbReference type="Proteomes" id="UP001305414"/>
    </source>
</evidence>
<keyword evidence="2" id="KW-1185">Reference proteome</keyword>
<gene>
    <name evidence="1" type="ORF">RRF57_011617</name>
</gene>
<comment type="caution">
    <text evidence="1">The sequence shown here is derived from an EMBL/GenBank/DDBJ whole genome shotgun (WGS) entry which is preliminary data.</text>
</comment>
<organism evidence="1 2">
    <name type="scientific">Xylaria bambusicola</name>
    <dbReference type="NCBI Taxonomy" id="326684"/>
    <lineage>
        <taxon>Eukaryota</taxon>
        <taxon>Fungi</taxon>
        <taxon>Dikarya</taxon>
        <taxon>Ascomycota</taxon>
        <taxon>Pezizomycotina</taxon>
        <taxon>Sordariomycetes</taxon>
        <taxon>Xylariomycetidae</taxon>
        <taxon>Xylariales</taxon>
        <taxon>Xylariaceae</taxon>
        <taxon>Xylaria</taxon>
    </lineage>
</organism>
<name>A0AAN7UZR9_9PEZI</name>
<protein>
    <submittedName>
        <fullName evidence="1">Uncharacterized protein</fullName>
    </submittedName>
</protein>
<dbReference type="Proteomes" id="UP001305414">
    <property type="component" value="Unassembled WGS sequence"/>
</dbReference>
<evidence type="ECO:0000313" key="1">
    <source>
        <dbReference type="EMBL" id="KAK5635906.1"/>
    </source>
</evidence>
<dbReference type="EMBL" id="JAWHQM010000059">
    <property type="protein sequence ID" value="KAK5635906.1"/>
    <property type="molecule type" value="Genomic_DNA"/>
</dbReference>
<dbReference type="AlphaFoldDB" id="A0AAN7UZR9"/>
<accession>A0AAN7UZR9</accession>
<proteinExistence type="predicted"/>